<evidence type="ECO:0000259" key="2">
    <source>
        <dbReference type="Pfam" id="PF07687"/>
    </source>
</evidence>
<dbReference type="SUPFAM" id="SSF55031">
    <property type="entry name" value="Bacterial exopeptidase dimerisation domain"/>
    <property type="match status" value="1"/>
</dbReference>
<keyword evidence="4" id="KW-1185">Reference proteome</keyword>
<feature type="binding site" evidence="1">
    <location>
        <position position="209"/>
    </location>
    <ligand>
        <name>Mn(2+)</name>
        <dbReference type="ChEBI" id="CHEBI:29035"/>
        <label>2</label>
    </ligand>
</feature>
<gene>
    <name evidence="3" type="ORF">LUCI_0442</name>
</gene>
<dbReference type="RefSeq" id="WP_122626236.1">
    <property type="nucleotide sequence ID" value="NZ_UPPP01000054.1"/>
</dbReference>
<feature type="binding site" evidence="1">
    <location>
        <position position="149"/>
    </location>
    <ligand>
        <name>Mn(2+)</name>
        <dbReference type="ChEBI" id="CHEBI:29035"/>
        <label>2</label>
    </ligand>
</feature>
<accession>A0A498R250</accession>
<name>A0A498R250_9FIRM</name>
<dbReference type="EMBL" id="UPPP01000054">
    <property type="protein sequence ID" value="VBB05235.1"/>
    <property type="molecule type" value="Genomic_DNA"/>
</dbReference>
<dbReference type="SUPFAM" id="SSF53187">
    <property type="entry name" value="Zn-dependent exopeptidases"/>
    <property type="match status" value="1"/>
</dbReference>
<reference evidence="3 4" key="1">
    <citation type="submission" date="2018-06" db="EMBL/GenBank/DDBJ databases">
        <authorList>
            <person name="Strepis N."/>
        </authorList>
    </citation>
    <scope>NUCLEOTIDE SEQUENCE [LARGE SCALE GENOMIC DNA]</scope>
    <source>
        <strain evidence="3">LUCI</strain>
    </source>
</reference>
<dbReference type="GO" id="GO:0005737">
    <property type="term" value="C:cytoplasm"/>
    <property type="evidence" value="ECO:0007669"/>
    <property type="project" value="TreeGrafter"/>
</dbReference>
<dbReference type="GO" id="GO:0046657">
    <property type="term" value="P:folic acid catabolic process"/>
    <property type="evidence" value="ECO:0007669"/>
    <property type="project" value="TreeGrafter"/>
</dbReference>
<comment type="cofactor">
    <cofactor evidence="1">
        <name>Mn(2+)</name>
        <dbReference type="ChEBI" id="CHEBI:29035"/>
    </cofactor>
    <text evidence="1">The Mn(2+) ion enhances activity.</text>
</comment>
<dbReference type="GO" id="GO:0046872">
    <property type="term" value="F:metal ion binding"/>
    <property type="evidence" value="ECO:0007669"/>
    <property type="project" value="UniProtKB-KW"/>
</dbReference>
<organism evidence="3 4">
    <name type="scientific">Lucifera butyrica</name>
    <dbReference type="NCBI Taxonomy" id="1351585"/>
    <lineage>
        <taxon>Bacteria</taxon>
        <taxon>Bacillati</taxon>
        <taxon>Bacillota</taxon>
        <taxon>Negativicutes</taxon>
        <taxon>Veillonellales</taxon>
        <taxon>Veillonellaceae</taxon>
        <taxon>Lucifera</taxon>
    </lineage>
</organism>
<feature type="binding site" evidence="1">
    <location>
        <position position="185"/>
    </location>
    <ligand>
        <name>Mn(2+)</name>
        <dbReference type="ChEBI" id="CHEBI:29035"/>
        <label>2</label>
    </ligand>
</feature>
<feature type="domain" description="Peptidase M20 dimerisation" evidence="2">
    <location>
        <begin position="238"/>
        <end position="325"/>
    </location>
</feature>
<dbReference type="Pfam" id="PF07687">
    <property type="entry name" value="M20_dimer"/>
    <property type="match status" value="1"/>
</dbReference>
<dbReference type="NCBIfam" id="TIGR01891">
    <property type="entry name" value="amidohydrolases"/>
    <property type="match status" value="1"/>
</dbReference>
<dbReference type="Pfam" id="PF01546">
    <property type="entry name" value="Peptidase_M20"/>
    <property type="match status" value="1"/>
</dbReference>
<evidence type="ECO:0000313" key="3">
    <source>
        <dbReference type="EMBL" id="VBB05235.1"/>
    </source>
</evidence>
<dbReference type="InterPro" id="IPR017439">
    <property type="entry name" value="Amidohydrolase"/>
</dbReference>
<dbReference type="GO" id="GO:0071713">
    <property type="term" value="F:para-aminobenzoyl-glutamate hydrolase activity"/>
    <property type="evidence" value="ECO:0007669"/>
    <property type="project" value="TreeGrafter"/>
</dbReference>
<dbReference type="Gene3D" id="3.40.630.10">
    <property type="entry name" value="Zn peptidases"/>
    <property type="match status" value="2"/>
</dbReference>
<protein>
    <submittedName>
        <fullName evidence="3">Peptidase m20</fullName>
    </submittedName>
</protein>
<feature type="binding site" evidence="1">
    <location>
        <position position="151"/>
    </location>
    <ligand>
        <name>Mn(2+)</name>
        <dbReference type="ChEBI" id="CHEBI:29035"/>
        <label>2</label>
    </ligand>
</feature>
<dbReference type="InterPro" id="IPR002933">
    <property type="entry name" value="Peptidase_M20"/>
</dbReference>
<dbReference type="PIRSF" id="PIRSF005962">
    <property type="entry name" value="Pept_M20D_amidohydro"/>
    <property type="match status" value="1"/>
</dbReference>
<evidence type="ECO:0000256" key="1">
    <source>
        <dbReference type="PIRSR" id="PIRSR005962-1"/>
    </source>
</evidence>
<dbReference type="Proteomes" id="UP000277811">
    <property type="component" value="Unassembled WGS sequence"/>
</dbReference>
<dbReference type="OrthoDB" id="1633187at2"/>
<sequence length="437" mass="46687">MSRRMLELARAQREFLIRCRRDFHKFAEVAWSEFRTASIVAETLAGLGYEVLAGKEVMDFQARMGVPSAAELAIQEKRALSQGARPEWMSRMSGGQTGVVGVMKFSQPGPTVAFRFDMDANDIVEADDEPHRPWQAGFASVNNGAMHACGHDGHTAIGLALAKILAAAKESLEGCVKLIFQPAEEGVRGAKAMVARGVVDDVDYLIGMHLGMGLKKSGTMTCRTEGFLATSKLDAVYTGVPAHAGAAPETGRNALLAAAAAVLNLHAISRHSQGASRVNVGALQAGTGRNVVPAKAVLKLETRGTTTEINEYMYQEAERILKAAAAMYGVTVSLKEMGGAAGGVNDPELVERLQGIAEKSRFFETVLPAANIGGSEDCTCFMERVRQRGGKAAYLTVGADLTAGHHDCRFDFDEEVLVTATALLGEFAADLLRIKQT</sequence>
<dbReference type="InterPro" id="IPR036264">
    <property type="entry name" value="Bact_exopeptidase_dim_dom"/>
</dbReference>
<evidence type="ECO:0000313" key="4">
    <source>
        <dbReference type="Proteomes" id="UP000277811"/>
    </source>
</evidence>
<dbReference type="PANTHER" id="PTHR30575:SF3">
    <property type="entry name" value="PEPTIDASE M20 DIMERISATION DOMAIN-CONTAINING PROTEIN"/>
    <property type="match status" value="1"/>
</dbReference>
<dbReference type="PANTHER" id="PTHR30575">
    <property type="entry name" value="PEPTIDASE M20"/>
    <property type="match status" value="1"/>
</dbReference>
<feature type="binding site" evidence="1">
    <location>
        <position position="406"/>
    </location>
    <ligand>
        <name>Mn(2+)</name>
        <dbReference type="ChEBI" id="CHEBI:29035"/>
        <label>2</label>
    </ligand>
</feature>
<dbReference type="AlphaFoldDB" id="A0A498R250"/>
<keyword evidence="1" id="KW-0464">Manganese</keyword>
<dbReference type="InterPro" id="IPR052030">
    <property type="entry name" value="Peptidase_M20/M20A_hydrolases"/>
</dbReference>
<proteinExistence type="predicted"/>
<dbReference type="InterPro" id="IPR011650">
    <property type="entry name" value="Peptidase_M20_dimer"/>
</dbReference>
<dbReference type="GO" id="GO:0016805">
    <property type="term" value="F:dipeptidase activity"/>
    <property type="evidence" value="ECO:0007669"/>
    <property type="project" value="TreeGrafter"/>
</dbReference>
<keyword evidence="1" id="KW-0479">Metal-binding</keyword>